<dbReference type="OrthoDB" id="64736at2759"/>
<organism evidence="3 4">
    <name type="scientific">Carnegiea gigantea</name>
    <dbReference type="NCBI Taxonomy" id="171969"/>
    <lineage>
        <taxon>Eukaryota</taxon>
        <taxon>Viridiplantae</taxon>
        <taxon>Streptophyta</taxon>
        <taxon>Embryophyta</taxon>
        <taxon>Tracheophyta</taxon>
        <taxon>Spermatophyta</taxon>
        <taxon>Magnoliopsida</taxon>
        <taxon>eudicotyledons</taxon>
        <taxon>Gunneridae</taxon>
        <taxon>Pentapetalae</taxon>
        <taxon>Caryophyllales</taxon>
        <taxon>Cactineae</taxon>
        <taxon>Cactaceae</taxon>
        <taxon>Cactoideae</taxon>
        <taxon>Echinocereeae</taxon>
        <taxon>Carnegiea</taxon>
    </lineage>
</organism>
<reference evidence="3" key="1">
    <citation type="submission" date="2022-04" db="EMBL/GenBank/DDBJ databases">
        <title>Carnegiea gigantea Genome sequencing and assembly v2.</title>
        <authorList>
            <person name="Copetti D."/>
            <person name="Sanderson M.J."/>
            <person name="Burquez A."/>
            <person name="Wojciechowski M.F."/>
        </authorList>
    </citation>
    <scope>NUCLEOTIDE SEQUENCE</scope>
    <source>
        <strain evidence="3">SGP5-SGP5p</strain>
        <tissue evidence="3">Aerial part</tissue>
    </source>
</reference>
<protein>
    <recommendedName>
        <fullName evidence="2">Alpha-N-acetylglucosaminidase N-terminal domain-containing protein</fullName>
    </recommendedName>
</protein>
<dbReference type="InterPro" id="IPR007781">
    <property type="entry name" value="NAGLU"/>
</dbReference>
<proteinExistence type="predicted"/>
<feature type="domain" description="Alpha-N-acetylglucosaminidase N-terminal" evidence="2">
    <location>
        <begin position="50"/>
        <end position="143"/>
    </location>
</feature>
<dbReference type="Proteomes" id="UP001153076">
    <property type="component" value="Unassembled WGS sequence"/>
</dbReference>
<dbReference type="InterPro" id="IPR024240">
    <property type="entry name" value="NAGLU_N"/>
</dbReference>
<dbReference type="Pfam" id="PF12971">
    <property type="entry name" value="NAGLU_N"/>
    <property type="match status" value="1"/>
</dbReference>
<comment type="caution">
    <text evidence="3">The sequence shown here is derived from an EMBL/GenBank/DDBJ whole genome shotgun (WGS) entry which is preliminary data.</text>
</comment>
<name>A0A9Q1Q8T8_9CARY</name>
<sequence length="185" mass="20678">MPGLRVLFVILIWQFTNISIVYSLQYAESLKALINLLDSQRSTPTVQESAAKGVLKRLLPSHVSSFDFKIIPQNICDGSSCFWIENYNKSSRNGPQIVIKGTTAVEIASGLHWYLKHFCGAHISWEKTGGVQIASIPESGSLPFIKDDGLVFKRPVPWNYYQNGQDSTPKAHIANRTVKKIMQPS</sequence>
<dbReference type="AlphaFoldDB" id="A0A9Q1Q8T8"/>
<evidence type="ECO:0000313" key="3">
    <source>
        <dbReference type="EMBL" id="KAJ8432285.1"/>
    </source>
</evidence>
<dbReference type="GO" id="GO:0016787">
    <property type="term" value="F:hydrolase activity"/>
    <property type="evidence" value="ECO:0007669"/>
    <property type="project" value="UniProtKB-KW"/>
</dbReference>
<dbReference type="PANTHER" id="PTHR12872:SF1">
    <property type="entry name" value="ALPHA-N-ACETYLGLUCOSAMINIDASE"/>
    <property type="match status" value="1"/>
</dbReference>
<dbReference type="EMBL" id="JAKOGI010000620">
    <property type="protein sequence ID" value="KAJ8432285.1"/>
    <property type="molecule type" value="Genomic_DNA"/>
</dbReference>
<evidence type="ECO:0000259" key="2">
    <source>
        <dbReference type="Pfam" id="PF12971"/>
    </source>
</evidence>
<keyword evidence="1" id="KW-0378">Hydrolase</keyword>
<dbReference type="Gene3D" id="3.30.379.10">
    <property type="entry name" value="Chitobiase/beta-hexosaminidase domain 2-like"/>
    <property type="match status" value="1"/>
</dbReference>
<evidence type="ECO:0000256" key="1">
    <source>
        <dbReference type="ARBA" id="ARBA00022801"/>
    </source>
</evidence>
<keyword evidence="4" id="KW-1185">Reference proteome</keyword>
<dbReference type="InterPro" id="IPR029018">
    <property type="entry name" value="Hex-like_dom2"/>
</dbReference>
<gene>
    <name evidence="3" type="ORF">Cgig2_028547</name>
</gene>
<accession>A0A9Q1Q8T8</accession>
<dbReference type="PANTHER" id="PTHR12872">
    <property type="entry name" value="ALPHA-N-ACETYLGLUCOSAMINIDASE"/>
    <property type="match status" value="1"/>
</dbReference>
<evidence type="ECO:0000313" key="4">
    <source>
        <dbReference type="Proteomes" id="UP001153076"/>
    </source>
</evidence>